<name>A0A220SXT0_ECOLX</name>
<organism evidence="1">
    <name type="scientific">Escherichia coli</name>
    <dbReference type="NCBI Taxonomy" id="562"/>
    <lineage>
        <taxon>Bacteria</taxon>
        <taxon>Pseudomonadati</taxon>
        <taxon>Pseudomonadota</taxon>
        <taxon>Gammaproteobacteria</taxon>
        <taxon>Enterobacterales</taxon>
        <taxon>Enterobacteriaceae</taxon>
        <taxon>Escherichia</taxon>
    </lineage>
</organism>
<accession>A0A220SXT0</accession>
<proteinExistence type="predicted"/>
<geneLocation type="plasmid" evidence="1">
    <name>pLV23529-CTX-M-8</name>
</geneLocation>
<reference evidence="1" key="1">
    <citation type="submission" date="2017-04" db="EMBL/GenBank/DDBJ databases">
        <title>IncX4 plasmid carrying the new mcr-1.9 gene variant in a CTX-M-8-producing Escherichia coli isolate recovered from swine.</title>
        <authorList>
            <person name="Manageiro V."/>
            <person name="Clemente L."/>
            <person name="Canica M."/>
        </authorList>
    </citation>
    <scope>NUCLEOTIDE SEQUENCE</scope>
    <source>
        <strain evidence="1">LV23529</strain>
        <plasmid evidence="1">pLV23529-CTX-M-8</plasmid>
    </source>
</reference>
<sequence>MYRLMKASPRKNIPARFTRPFLRHQWKEAMSSPNKKPPVILIIMASPATIPDGPQ</sequence>
<dbReference type="AlphaFoldDB" id="A0A220SXT0"/>
<dbReference type="EMBL" id="KY964068">
    <property type="protein sequence ID" value="ASK38522.1"/>
    <property type="molecule type" value="Genomic_DNA"/>
</dbReference>
<protein>
    <submittedName>
        <fullName evidence="1">Uncharacterized protein</fullName>
    </submittedName>
</protein>
<keyword evidence="1" id="KW-0614">Plasmid</keyword>
<evidence type="ECO:0000313" key="1">
    <source>
        <dbReference type="EMBL" id="ASK38522.1"/>
    </source>
</evidence>